<evidence type="ECO:0000259" key="3">
    <source>
        <dbReference type="PROSITE" id="PS51746"/>
    </source>
</evidence>
<name>A0AAV7MF50_PLEWA</name>
<dbReference type="Proteomes" id="UP001066276">
    <property type="component" value="Chromosome 10"/>
</dbReference>
<dbReference type="EMBL" id="JANPWB010000014">
    <property type="protein sequence ID" value="KAJ1102038.1"/>
    <property type="molecule type" value="Genomic_DNA"/>
</dbReference>
<dbReference type="Pfam" id="PF00481">
    <property type="entry name" value="PP2C"/>
    <property type="match status" value="1"/>
</dbReference>
<protein>
    <recommendedName>
        <fullName evidence="3">PPM-type phosphatase domain-containing protein</fullName>
    </recommendedName>
</protein>
<dbReference type="InterPro" id="IPR036457">
    <property type="entry name" value="PPM-type-like_dom_sf"/>
</dbReference>
<feature type="region of interest" description="Disordered" evidence="2">
    <location>
        <begin position="134"/>
        <end position="189"/>
    </location>
</feature>
<dbReference type="CDD" id="cd00143">
    <property type="entry name" value="PP2Cc"/>
    <property type="match status" value="1"/>
</dbReference>
<dbReference type="AlphaFoldDB" id="A0AAV7MF50"/>
<dbReference type="PANTHER" id="PTHR13832">
    <property type="entry name" value="PROTEIN PHOSPHATASE 2C"/>
    <property type="match status" value="1"/>
</dbReference>
<dbReference type="InterPro" id="IPR001932">
    <property type="entry name" value="PPM-type_phosphatase-like_dom"/>
</dbReference>
<gene>
    <name evidence="4" type="ORF">NDU88_007096</name>
</gene>
<comment type="similarity">
    <text evidence="1">Belongs to the PP2C family.</text>
</comment>
<keyword evidence="5" id="KW-1185">Reference proteome</keyword>
<dbReference type="PANTHER" id="PTHR13832:SF837">
    <property type="entry name" value="PROTEIN PHOSPHATASE 2C-LIKE DOMAIN-CONTAINING PROTEIN 1"/>
    <property type="match status" value="1"/>
</dbReference>
<feature type="compositionally biased region" description="Basic residues" evidence="2">
    <location>
        <begin position="134"/>
        <end position="144"/>
    </location>
</feature>
<evidence type="ECO:0000256" key="2">
    <source>
        <dbReference type="SAM" id="MobiDB-lite"/>
    </source>
</evidence>
<proteinExistence type="inferred from homology"/>
<feature type="compositionally biased region" description="Basic and acidic residues" evidence="2">
    <location>
        <begin position="160"/>
        <end position="170"/>
    </location>
</feature>
<sequence>MLFNSALPAGDIHAVLCRSGKGYRLTKEHSTANNRERVRVNRAGGSISKNRDTGLVEGITKCTRGFGCHGDPKLKRSFIPAPYAVSIPLDIHCQFLVLATSGLWDVICDNEAVAIVQKALSSFLSSYRRRSAKDTKRRTIKRLGSRSVNPEEDASPAMTDTKDTMKREKATGSSPSNTGETSSTSQGTLKEVDPATLYDKAAAFVGSQLVKSALLGGSRSNITVMVVLFQGCDTDNSDTLDTAGHST</sequence>
<dbReference type="InterPro" id="IPR015655">
    <property type="entry name" value="PP2C"/>
</dbReference>
<accession>A0AAV7MF50</accession>
<dbReference type="Gene3D" id="3.60.40.10">
    <property type="entry name" value="PPM-type phosphatase domain"/>
    <property type="match status" value="1"/>
</dbReference>
<comment type="caution">
    <text evidence="4">The sequence shown here is derived from an EMBL/GenBank/DDBJ whole genome shotgun (WGS) entry which is preliminary data.</text>
</comment>
<dbReference type="PROSITE" id="PS51746">
    <property type="entry name" value="PPM_2"/>
    <property type="match status" value="1"/>
</dbReference>
<dbReference type="GO" id="GO:0004722">
    <property type="term" value="F:protein serine/threonine phosphatase activity"/>
    <property type="evidence" value="ECO:0007669"/>
    <property type="project" value="InterPro"/>
</dbReference>
<organism evidence="4 5">
    <name type="scientific">Pleurodeles waltl</name>
    <name type="common">Iberian ribbed newt</name>
    <dbReference type="NCBI Taxonomy" id="8319"/>
    <lineage>
        <taxon>Eukaryota</taxon>
        <taxon>Metazoa</taxon>
        <taxon>Chordata</taxon>
        <taxon>Craniata</taxon>
        <taxon>Vertebrata</taxon>
        <taxon>Euteleostomi</taxon>
        <taxon>Amphibia</taxon>
        <taxon>Batrachia</taxon>
        <taxon>Caudata</taxon>
        <taxon>Salamandroidea</taxon>
        <taxon>Salamandridae</taxon>
        <taxon>Pleurodelinae</taxon>
        <taxon>Pleurodeles</taxon>
    </lineage>
</organism>
<feature type="compositionally biased region" description="Polar residues" evidence="2">
    <location>
        <begin position="171"/>
        <end position="188"/>
    </location>
</feature>
<reference evidence="4" key="1">
    <citation type="journal article" date="2022" name="bioRxiv">
        <title>Sequencing and chromosome-scale assembly of the giantPleurodeles waltlgenome.</title>
        <authorList>
            <person name="Brown T."/>
            <person name="Elewa A."/>
            <person name="Iarovenko S."/>
            <person name="Subramanian E."/>
            <person name="Araus A.J."/>
            <person name="Petzold A."/>
            <person name="Susuki M."/>
            <person name="Suzuki K.-i.T."/>
            <person name="Hayashi T."/>
            <person name="Toyoda A."/>
            <person name="Oliveira C."/>
            <person name="Osipova E."/>
            <person name="Leigh N.D."/>
            <person name="Simon A."/>
            <person name="Yun M.H."/>
        </authorList>
    </citation>
    <scope>NUCLEOTIDE SEQUENCE</scope>
    <source>
        <strain evidence="4">20211129_DDA</strain>
        <tissue evidence="4">Liver</tissue>
    </source>
</reference>
<dbReference type="SUPFAM" id="SSF81606">
    <property type="entry name" value="PP2C-like"/>
    <property type="match status" value="1"/>
</dbReference>
<feature type="domain" description="PPM-type phosphatase" evidence="3">
    <location>
        <begin position="1"/>
        <end position="229"/>
    </location>
</feature>
<evidence type="ECO:0000256" key="1">
    <source>
        <dbReference type="ARBA" id="ARBA00006702"/>
    </source>
</evidence>
<evidence type="ECO:0000313" key="5">
    <source>
        <dbReference type="Proteomes" id="UP001066276"/>
    </source>
</evidence>
<evidence type="ECO:0000313" key="4">
    <source>
        <dbReference type="EMBL" id="KAJ1102038.1"/>
    </source>
</evidence>